<dbReference type="AlphaFoldDB" id="A0A2N0QQF9"/>
<organism evidence="1 2">
    <name type="scientific">Rhizophagus irregularis</name>
    <dbReference type="NCBI Taxonomy" id="588596"/>
    <lineage>
        <taxon>Eukaryota</taxon>
        <taxon>Fungi</taxon>
        <taxon>Fungi incertae sedis</taxon>
        <taxon>Mucoromycota</taxon>
        <taxon>Glomeromycotina</taxon>
        <taxon>Glomeromycetes</taxon>
        <taxon>Glomerales</taxon>
        <taxon>Glomeraceae</taxon>
        <taxon>Rhizophagus</taxon>
    </lineage>
</organism>
<proteinExistence type="predicted"/>
<dbReference type="Proteomes" id="UP000232688">
    <property type="component" value="Unassembled WGS sequence"/>
</dbReference>
<name>A0A2N0QQF9_9GLOM</name>
<dbReference type="VEuPathDB" id="FungiDB:RhiirA1_479594"/>
<sequence>MSQYYLKKYLLNKNTSSSKDLNNILTKINQIPNISENKLLLLIRCKIHIELIKYYEAKVDLDMLFELSSKFINEYCYYRAFSFIHLLQKHSDFWSYLCKVCEIDKCDFTKLGIINEFSKYMYKKKEVYFISNLTNLNSELCQFQESDISSLSGLVLCSKNEKLRLDLPILYNYFDYYLICKINVKKILSKDCFIKFEYNQSEHMLTHEDVSELEGLGWIEYQYLTYYSYEFQLSIEINSIEMQIDYVRYGISPSKITPIFNMSLMGYLLPDYYQFFSNVPETSKYFSRKEMENLLDLNDIINNL</sequence>
<gene>
    <name evidence="1" type="ORF">RhiirA1_479594</name>
</gene>
<evidence type="ECO:0000313" key="2">
    <source>
        <dbReference type="Proteomes" id="UP000232688"/>
    </source>
</evidence>
<reference evidence="1 2" key="2">
    <citation type="submission" date="2017-10" db="EMBL/GenBank/DDBJ databases">
        <title>Genome analyses suggest a sexual origin of heterokaryosis in a supposedly ancient asexual fungus.</title>
        <authorList>
            <person name="Corradi N."/>
            <person name="Sedzielewska K."/>
            <person name="Noel J."/>
            <person name="Charron P."/>
            <person name="Farinelli L."/>
            <person name="Marton T."/>
            <person name="Kruger M."/>
            <person name="Pelin A."/>
            <person name="Brachmann A."/>
            <person name="Corradi N."/>
        </authorList>
    </citation>
    <scope>NUCLEOTIDE SEQUENCE [LARGE SCALE GENOMIC DNA]</scope>
    <source>
        <strain evidence="1 2">A1</strain>
    </source>
</reference>
<dbReference type="VEuPathDB" id="FungiDB:RhiirFUN_023337"/>
<reference evidence="1 2" key="1">
    <citation type="submission" date="2017-10" db="EMBL/GenBank/DDBJ databases">
        <title>Extensive intraspecific genome diversity in a model arbuscular mycorrhizal fungus.</title>
        <authorList>
            <person name="Chen E.C.H."/>
            <person name="Morin E."/>
            <person name="Baudet D."/>
            <person name="Noel J."/>
            <person name="Ndikumana S."/>
            <person name="Charron P."/>
            <person name="St-Onge C."/>
            <person name="Giorgi J."/>
            <person name="Grigoriev I.V."/>
            <person name="Roux C."/>
            <person name="Martin F.M."/>
            <person name="Corradi N."/>
        </authorList>
    </citation>
    <scope>NUCLEOTIDE SEQUENCE [LARGE SCALE GENOMIC DNA]</scope>
    <source>
        <strain evidence="1 2">A1</strain>
    </source>
</reference>
<accession>A0A2N0QQF9</accession>
<protein>
    <submittedName>
        <fullName evidence="1">Uncharacterized protein</fullName>
    </submittedName>
</protein>
<evidence type="ECO:0000313" key="1">
    <source>
        <dbReference type="EMBL" id="PKC53290.1"/>
    </source>
</evidence>
<dbReference type="EMBL" id="LLXH01004406">
    <property type="protein sequence ID" value="PKC53290.1"/>
    <property type="molecule type" value="Genomic_DNA"/>
</dbReference>
<comment type="caution">
    <text evidence="1">The sequence shown here is derived from an EMBL/GenBank/DDBJ whole genome shotgun (WGS) entry which is preliminary data.</text>
</comment>